<comment type="caution">
    <text evidence="2">The sequence shown here is derived from an EMBL/GenBank/DDBJ whole genome shotgun (WGS) entry which is preliminary data.</text>
</comment>
<proteinExistence type="predicted"/>
<evidence type="ECO:0000313" key="2">
    <source>
        <dbReference type="EMBL" id="MBN0044191.1"/>
    </source>
</evidence>
<name>A0ABS2VM77_STRAS</name>
<dbReference type="EMBL" id="JAFFZS010000005">
    <property type="protein sequence ID" value="MBN0044191.1"/>
    <property type="molecule type" value="Genomic_DNA"/>
</dbReference>
<reference evidence="2 3" key="1">
    <citation type="submission" date="2021-02" db="EMBL/GenBank/DDBJ databases">
        <title>Whole genome sequencing of Streptomyces actuosus VRA1.</title>
        <authorList>
            <person name="Sen G."/>
            <person name="Sen A."/>
        </authorList>
    </citation>
    <scope>NUCLEOTIDE SEQUENCE [LARGE SCALE GENOMIC DNA]</scope>
    <source>
        <strain evidence="2 3">VRA1</strain>
    </source>
</reference>
<accession>A0ABS2VM77</accession>
<sequence length="55" mass="6319">MPFDDDEPVFRRSRWGTNRYEYNPDNPVGCTLIVLTVVFVAVMMLLMVNHAGPFS</sequence>
<evidence type="ECO:0000313" key="3">
    <source>
        <dbReference type="Proteomes" id="UP000788262"/>
    </source>
</evidence>
<dbReference type="Proteomes" id="UP000788262">
    <property type="component" value="Unassembled WGS sequence"/>
</dbReference>
<evidence type="ECO:0000256" key="1">
    <source>
        <dbReference type="SAM" id="Phobius"/>
    </source>
</evidence>
<keyword evidence="3" id="KW-1185">Reference proteome</keyword>
<dbReference type="RefSeq" id="WP_205382434.1">
    <property type="nucleotide sequence ID" value="NZ_JAFFZS010000005.1"/>
</dbReference>
<feature type="transmembrane region" description="Helical" evidence="1">
    <location>
        <begin position="26"/>
        <end position="48"/>
    </location>
</feature>
<keyword evidence="1" id="KW-0472">Membrane</keyword>
<keyword evidence="1" id="KW-0812">Transmembrane</keyword>
<protein>
    <submittedName>
        <fullName evidence="2">Uncharacterized protein</fullName>
    </submittedName>
</protein>
<organism evidence="2 3">
    <name type="scientific">Streptomyces actuosus</name>
    <dbReference type="NCBI Taxonomy" id="1885"/>
    <lineage>
        <taxon>Bacteria</taxon>
        <taxon>Bacillati</taxon>
        <taxon>Actinomycetota</taxon>
        <taxon>Actinomycetes</taxon>
        <taxon>Kitasatosporales</taxon>
        <taxon>Streptomycetaceae</taxon>
        <taxon>Streptomyces</taxon>
    </lineage>
</organism>
<gene>
    <name evidence="2" type="ORF">JS756_08730</name>
</gene>
<keyword evidence="1" id="KW-1133">Transmembrane helix</keyword>